<dbReference type="Pfam" id="PF00665">
    <property type="entry name" value="rve"/>
    <property type="match status" value="1"/>
</dbReference>
<dbReference type="GO" id="GO:0000150">
    <property type="term" value="F:DNA strand exchange activity"/>
    <property type="evidence" value="ECO:0007669"/>
    <property type="project" value="InterPro"/>
</dbReference>
<dbReference type="SUPFAM" id="SSF53098">
    <property type="entry name" value="Ribonuclease H-like"/>
    <property type="match status" value="1"/>
</dbReference>
<dbReference type="PANTHER" id="PTHR35004">
    <property type="entry name" value="TRANSPOSASE RV3428C-RELATED"/>
    <property type="match status" value="1"/>
</dbReference>
<gene>
    <name evidence="2" type="ORF">SAMN02910344_01917</name>
</gene>
<dbReference type="EMBL" id="FOXF01000046">
    <property type="protein sequence ID" value="SFP63230.1"/>
    <property type="molecule type" value="Genomic_DNA"/>
</dbReference>
<feature type="domain" description="Integrase catalytic" evidence="1">
    <location>
        <begin position="137"/>
        <end position="316"/>
    </location>
</feature>
<dbReference type="Gene3D" id="1.10.10.60">
    <property type="entry name" value="Homeodomain-like"/>
    <property type="match status" value="1"/>
</dbReference>
<dbReference type="AlphaFoldDB" id="A0A662ZJ70"/>
<dbReference type="NCBIfam" id="NF033546">
    <property type="entry name" value="transpos_IS21"/>
    <property type="match status" value="1"/>
</dbReference>
<accession>A0A662ZJ70</accession>
<dbReference type="InterPro" id="IPR036397">
    <property type="entry name" value="RNaseH_sf"/>
</dbReference>
<sequence length="433" mass="50636">MKRSKKHKISEYRIKENGYSRMFDSIFQNQIHELSKQGKSIRDIARKLGISRQSVRKYMNGTPKYKAPVQDSFNNYLKINRETIKELFLEMNGHCVPLLRKLKESYDGSANLRGLQIFCKQFRKELKNRGKSIPCRYETQPGEHLQIDFGEQDVMIGGSNVRIHFFVSVLGYSRRIYVKAFTAENTEAWLNGIENAFRHFGGVPLAIVSDNTKCLVTVHNSGELRFNERYKAFCHYWNVKPIACTPYKPRSKGKCERMVRYFKENALPGRNFDSLEDLQKWIDLWLVKYSDVRKLSLVHTSGIQAETPAERFTQKERSELRTVDRVFFTNIREETRKADKCGLIRVENRLYKLPEQYSNQSVFIQITDTEIIFHDDDNKVIRIDKATSFYTAKLQEKSTIKIFNDVSPDYETWGQNSLSRSLDEYAKVTGGAW</sequence>
<evidence type="ECO:0000259" key="1">
    <source>
        <dbReference type="PROSITE" id="PS50994"/>
    </source>
</evidence>
<dbReference type="InterPro" id="IPR001584">
    <property type="entry name" value="Integrase_cat-core"/>
</dbReference>
<protein>
    <submittedName>
        <fullName evidence="2">Transposase</fullName>
    </submittedName>
</protein>
<dbReference type="Pfam" id="PF02796">
    <property type="entry name" value="HTH_7"/>
    <property type="match status" value="1"/>
</dbReference>
<proteinExistence type="predicted"/>
<name>A0A662ZJ70_9GAMM</name>
<dbReference type="InterPro" id="IPR012337">
    <property type="entry name" value="RNaseH-like_sf"/>
</dbReference>
<evidence type="ECO:0000313" key="3">
    <source>
        <dbReference type="Proteomes" id="UP000243745"/>
    </source>
</evidence>
<dbReference type="PANTHER" id="PTHR35004:SF7">
    <property type="entry name" value="INTEGRASE PROTEIN"/>
    <property type="match status" value="1"/>
</dbReference>
<dbReference type="Proteomes" id="UP000243745">
    <property type="component" value="Unassembled WGS sequence"/>
</dbReference>
<dbReference type="InterPro" id="IPR006120">
    <property type="entry name" value="Resolvase_HTH_dom"/>
</dbReference>
<keyword evidence="3" id="KW-1185">Reference proteome</keyword>
<organism evidence="2 3">
    <name type="scientific">Ruminobacter amylophilus</name>
    <dbReference type="NCBI Taxonomy" id="867"/>
    <lineage>
        <taxon>Bacteria</taxon>
        <taxon>Pseudomonadati</taxon>
        <taxon>Pseudomonadota</taxon>
        <taxon>Gammaproteobacteria</taxon>
        <taxon>Aeromonadales</taxon>
        <taxon>Succinivibrionaceae</taxon>
        <taxon>Ruminobacter</taxon>
    </lineage>
</organism>
<dbReference type="GO" id="GO:0015074">
    <property type="term" value="P:DNA integration"/>
    <property type="evidence" value="ECO:0007669"/>
    <property type="project" value="InterPro"/>
</dbReference>
<dbReference type="PROSITE" id="PS50994">
    <property type="entry name" value="INTEGRASE"/>
    <property type="match status" value="1"/>
</dbReference>
<dbReference type="Gene3D" id="3.30.420.10">
    <property type="entry name" value="Ribonuclease H-like superfamily/Ribonuclease H"/>
    <property type="match status" value="1"/>
</dbReference>
<reference evidence="2 3" key="1">
    <citation type="submission" date="2016-10" db="EMBL/GenBank/DDBJ databases">
        <authorList>
            <person name="Varghese N."/>
            <person name="Submissions S."/>
        </authorList>
    </citation>
    <scope>NUCLEOTIDE SEQUENCE [LARGE SCALE GENOMIC DNA]</scope>
    <source>
        <strain evidence="2 3">DSM 1361</strain>
    </source>
</reference>
<evidence type="ECO:0000313" key="2">
    <source>
        <dbReference type="EMBL" id="SFP63230.1"/>
    </source>
</evidence>
<dbReference type="GO" id="GO:0003677">
    <property type="term" value="F:DNA binding"/>
    <property type="evidence" value="ECO:0007669"/>
    <property type="project" value="InterPro"/>
</dbReference>